<dbReference type="InterPro" id="IPR028082">
    <property type="entry name" value="Peripla_BP_I"/>
</dbReference>
<feature type="compositionally biased region" description="Basic and acidic residues" evidence="9">
    <location>
        <begin position="807"/>
        <end position="826"/>
    </location>
</feature>
<gene>
    <name evidence="13" type="ORF">LOD99_16192</name>
</gene>
<keyword evidence="5 10" id="KW-0472">Membrane</keyword>
<dbReference type="Proteomes" id="UP001165289">
    <property type="component" value="Unassembled WGS sequence"/>
</dbReference>
<feature type="domain" description="G-protein coupled receptors family 3 profile" evidence="12">
    <location>
        <begin position="540"/>
        <end position="734"/>
    </location>
</feature>
<evidence type="ECO:0000256" key="8">
    <source>
        <dbReference type="ARBA" id="ARBA00023224"/>
    </source>
</evidence>
<dbReference type="InterPro" id="IPR017978">
    <property type="entry name" value="GPCR_3_C"/>
</dbReference>
<feature type="transmembrane region" description="Helical" evidence="10">
    <location>
        <begin position="671"/>
        <end position="696"/>
    </location>
</feature>
<keyword evidence="7" id="KW-0325">Glycoprotein</keyword>
<accession>A0AAV7K856</accession>
<dbReference type="Pfam" id="PF00003">
    <property type="entry name" value="7tm_3"/>
    <property type="match status" value="1"/>
</dbReference>
<feature type="region of interest" description="Disordered" evidence="9">
    <location>
        <begin position="803"/>
        <end position="826"/>
    </location>
</feature>
<dbReference type="SUPFAM" id="SSF53822">
    <property type="entry name" value="Periplasmic binding protein-like I"/>
    <property type="match status" value="1"/>
</dbReference>
<keyword evidence="8" id="KW-0807">Transducer</keyword>
<dbReference type="InterPro" id="IPR002455">
    <property type="entry name" value="GPCR3_GABA-B"/>
</dbReference>
<feature type="signal peptide" evidence="11">
    <location>
        <begin position="1"/>
        <end position="20"/>
    </location>
</feature>
<dbReference type="PRINTS" id="PR01176">
    <property type="entry name" value="GABABRECEPTR"/>
</dbReference>
<evidence type="ECO:0000313" key="13">
    <source>
        <dbReference type="EMBL" id="KAI6656890.1"/>
    </source>
</evidence>
<evidence type="ECO:0000256" key="9">
    <source>
        <dbReference type="SAM" id="MobiDB-lite"/>
    </source>
</evidence>
<feature type="transmembrane region" description="Helical" evidence="10">
    <location>
        <begin position="637"/>
        <end position="659"/>
    </location>
</feature>
<evidence type="ECO:0000256" key="5">
    <source>
        <dbReference type="ARBA" id="ARBA00023136"/>
    </source>
</evidence>
<organism evidence="13 14">
    <name type="scientific">Oopsacas minuta</name>
    <dbReference type="NCBI Taxonomy" id="111878"/>
    <lineage>
        <taxon>Eukaryota</taxon>
        <taxon>Metazoa</taxon>
        <taxon>Porifera</taxon>
        <taxon>Hexactinellida</taxon>
        <taxon>Hexasterophora</taxon>
        <taxon>Lyssacinosida</taxon>
        <taxon>Leucopsacidae</taxon>
        <taxon>Oopsacas</taxon>
    </lineage>
</organism>
<comment type="caution">
    <text evidence="13">The sequence shown here is derived from an EMBL/GenBank/DDBJ whole genome shotgun (WGS) entry which is preliminary data.</text>
</comment>
<evidence type="ECO:0000256" key="4">
    <source>
        <dbReference type="ARBA" id="ARBA00023040"/>
    </source>
</evidence>
<feature type="transmembrane region" description="Helical" evidence="10">
    <location>
        <begin position="541"/>
        <end position="563"/>
    </location>
</feature>
<proteinExistence type="predicted"/>
<dbReference type="GO" id="GO:0038039">
    <property type="term" value="C:G protein-coupled receptor heterodimeric complex"/>
    <property type="evidence" value="ECO:0007669"/>
    <property type="project" value="TreeGrafter"/>
</dbReference>
<dbReference type="PROSITE" id="PS50259">
    <property type="entry name" value="G_PROTEIN_RECEP_F3_4"/>
    <property type="match status" value="1"/>
</dbReference>
<sequence>MKLILLSIIWLVLQIGKGQGQKDLVILGLYPERGGWSLPLAPLSSTLALNDINSRPDLLSGYNFRVDWKNSDCSNKVALESFINSLISNETYLGVFGPGCSIAAVAIANISPAYGLITFTYAAASPSLEDKERYPYFIRGSLSDTNIAIGRINFIASHGWERVAIFNQQEEIFVYNSYAVQQVLRDLNIDYRTATFDTQSQNVEAQIYNAIDLIDNLGYRIIIANMYENAAVSFICQLKLTVNPLPYLTWLMIGWYTRGWDEQAYNITNGKCTTQDIRDVINGAIGIIPYQLFDSILQSNHRTISGLTPQELYNEYEQIALDNNLNFVEERDSLDAYLYDSLWTYALGLNQTIADGYDPETFNYSNFDFTNALYMNTYSQAFNGWTGDVTYFGRERQQKTIQVVEFVDGRIEYRGYYTNFSVNPSQFGNTTNVISNISDFKIWQEDRASDGIKDRFTSFILFGVVLATSTCVVIYVTVLIIVILIGVKKNLPPAKKSEPLINIVILATNYIIVLIAVLFTIDGKFFSTLRPDAPQCIIYCHAQVMLASVSGSILYGAVLAKASKYYFIVVKNKFRYTGWLQARYLLLFPTVLVLFDVVLIIAWGLISPITYQSFVISSGVTDPPLIRIYRCEISDNVGFVVALGLVNTLLILIALFLAYHLRKVVNKSHRYSSVIVWLMYTSVVFNLIIILLLVFVTEPNIRLALSAIFTNIIAFIIASIIGLPVVYYLIKDPKGVTFFKTQAQDEFPEDIQLLKLRITALERDLQVYKDKEAEHPSGLQRMVNRIRKSTMFSGSINESYQLDDLDSPAKKNPYAEHNEKRTKTFA</sequence>
<dbReference type="Pfam" id="PF01094">
    <property type="entry name" value="ANF_receptor"/>
    <property type="match status" value="1"/>
</dbReference>
<feature type="chain" id="PRO_5043529604" evidence="11">
    <location>
        <begin position="21"/>
        <end position="826"/>
    </location>
</feature>
<dbReference type="PANTHER" id="PTHR10519">
    <property type="entry name" value="GABA-B RECEPTOR"/>
    <property type="match status" value="1"/>
</dbReference>
<dbReference type="InterPro" id="IPR001828">
    <property type="entry name" value="ANF_lig-bd_rcpt"/>
</dbReference>
<evidence type="ECO:0000256" key="2">
    <source>
        <dbReference type="ARBA" id="ARBA00022692"/>
    </source>
</evidence>
<evidence type="ECO:0000256" key="3">
    <source>
        <dbReference type="ARBA" id="ARBA00022989"/>
    </source>
</evidence>
<comment type="subcellular location">
    <subcellularLocation>
        <location evidence="1">Membrane</location>
        <topology evidence="1">Multi-pass membrane protein</topology>
    </subcellularLocation>
</comment>
<evidence type="ECO:0000313" key="14">
    <source>
        <dbReference type="Proteomes" id="UP001165289"/>
    </source>
</evidence>
<name>A0AAV7K856_9METZ</name>
<dbReference type="PANTHER" id="PTHR10519:SF74">
    <property type="entry name" value="GAMMA-AMINOBUTYRIC ACID TYPE B RECEPTOR SUBUNIT 2"/>
    <property type="match status" value="1"/>
</dbReference>
<feature type="transmembrane region" description="Helical" evidence="10">
    <location>
        <begin position="708"/>
        <end position="730"/>
    </location>
</feature>
<keyword evidence="11" id="KW-0732">Signal</keyword>
<reference evidence="13 14" key="1">
    <citation type="journal article" date="2023" name="BMC Biol.">
        <title>The compact genome of the sponge Oopsacas minuta (Hexactinellida) is lacking key metazoan core genes.</title>
        <authorList>
            <person name="Santini S."/>
            <person name="Schenkelaars Q."/>
            <person name="Jourda C."/>
            <person name="Duchesne M."/>
            <person name="Belahbib H."/>
            <person name="Rocher C."/>
            <person name="Selva M."/>
            <person name="Riesgo A."/>
            <person name="Vervoort M."/>
            <person name="Leys S.P."/>
            <person name="Kodjabachian L."/>
            <person name="Le Bivic A."/>
            <person name="Borchiellini C."/>
            <person name="Claverie J.M."/>
            <person name="Renard E."/>
        </authorList>
    </citation>
    <scope>NUCLEOTIDE SEQUENCE [LARGE SCALE GENOMIC DNA]</scope>
    <source>
        <strain evidence="13">SPO-2</strain>
    </source>
</reference>
<evidence type="ECO:0000256" key="10">
    <source>
        <dbReference type="SAM" id="Phobius"/>
    </source>
</evidence>
<evidence type="ECO:0000256" key="7">
    <source>
        <dbReference type="ARBA" id="ARBA00023180"/>
    </source>
</evidence>
<keyword evidence="3 10" id="KW-1133">Transmembrane helix</keyword>
<keyword evidence="6 13" id="KW-0675">Receptor</keyword>
<keyword evidence="14" id="KW-1185">Reference proteome</keyword>
<dbReference type="AlphaFoldDB" id="A0AAV7K856"/>
<feature type="transmembrane region" description="Helical" evidence="10">
    <location>
        <begin position="584"/>
        <end position="606"/>
    </location>
</feature>
<dbReference type="EMBL" id="JAKMXF010000133">
    <property type="protein sequence ID" value="KAI6656890.1"/>
    <property type="molecule type" value="Genomic_DNA"/>
</dbReference>
<keyword evidence="4" id="KW-0297">G-protein coupled receptor</keyword>
<feature type="transmembrane region" description="Helical" evidence="10">
    <location>
        <begin position="499"/>
        <end position="521"/>
    </location>
</feature>
<feature type="transmembrane region" description="Helical" evidence="10">
    <location>
        <begin position="459"/>
        <end position="487"/>
    </location>
</feature>
<evidence type="ECO:0000256" key="1">
    <source>
        <dbReference type="ARBA" id="ARBA00004141"/>
    </source>
</evidence>
<dbReference type="GO" id="GO:0007214">
    <property type="term" value="P:gamma-aminobutyric acid signaling pathway"/>
    <property type="evidence" value="ECO:0007669"/>
    <property type="project" value="TreeGrafter"/>
</dbReference>
<keyword evidence="2 10" id="KW-0812">Transmembrane</keyword>
<dbReference type="GO" id="GO:0004965">
    <property type="term" value="F:G protein-coupled GABA receptor activity"/>
    <property type="evidence" value="ECO:0007669"/>
    <property type="project" value="InterPro"/>
</dbReference>
<dbReference type="Gene3D" id="3.40.50.2300">
    <property type="match status" value="2"/>
</dbReference>
<evidence type="ECO:0000256" key="6">
    <source>
        <dbReference type="ARBA" id="ARBA00023170"/>
    </source>
</evidence>
<protein>
    <submittedName>
        <fullName evidence="13">GABA-B receptor R2</fullName>
    </submittedName>
</protein>
<evidence type="ECO:0000259" key="12">
    <source>
        <dbReference type="PROSITE" id="PS50259"/>
    </source>
</evidence>
<evidence type="ECO:0000256" key="11">
    <source>
        <dbReference type="SAM" id="SignalP"/>
    </source>
</evidence>